<dbReference type="GO" id="GO:0005886">
    <property type="term" value="C:plasma membrane"/>
    <property type="evidence" value="ECO:0007669"/>
    <property type="project" value="UniProtKB-SubCell"/>
</dbReference>
<evidence type="ECO:0000259" key="13">
    <source>
        <dbReference type="PROSITE" id="PS51677"/>
    </source>
</evidence>
<evidence type="ECO:0000256" key="10">
    <source>
        <dbReference type="ARBA" id="ARBA00023288"/>
    </source>
</evidence>
<evidence type="ECO:0000256" key="1">
    <source>
        <dbReference type="ARBA" id="ARBA00001941"/>
    </source>
</evidence>
<dbReference type="PANTHER" id="PTHR46471:SF2">
    <property type="entry name" value="CHITIN DEACETYLASE-RELATED"/>
    <property type="match status" value="1"/>
</dbReference>
<evidence type="ECO:0000313" key="15">
    <source>
        <dbReference type="Proteomes" id="UP000059188"/>
    </source>
</evidence>
<evidence type="ECO:0000256" key="9">
    <source>
        <dbReference type="ARBA" id="ARBA00023277"/>
    </source>
</evidence>
<evidence type="ECO:0000256" key="12">
    <source>
        <dbReference type="SAM" id="SignalP"/>
    </source>
</evidence>
<dbReference type="InterPro" id="IPR002509">
    <property type="entry name" value="NODB_dom"/>
</dbReference>
<dbReference type="STRING" id="1108050.A0A0B7FLP6"/>
<dbReference type="Proteomes" id="UP000059188">
    <property type="component" value="Unassembled WGS sequence"/>
</dbReference>
<evidence type="ECO:0000256" key="4">
    <source>
        <dbReference type="ARBA" id="ARBA00022622"/>
    </source>
</evidence>
<keyword evidence="11" id="KW-0961">Cell wall biogenesis/degradation</keyword>
<dbReference type="GO" id="GO:0098552">
    <property type="term" value="C:side of membrane"/>
    <property type="evidence" value="ECO:0007669"/>
    <property type="project" value="UniProtKB-KW"/>
</dbReference>
<feature type="domain" description="NodB homology" evidence="13">
    <location>
        <begin position="45"/>
        <end position="230"/>
    </location>
</feature>
<dbReference type="CDD" id="cd10951">
    <property type="entry name" value="CE4_ClCDA_like"/>
    <property type="match status" value="1"/>
</dbReference>
<dbReference type="AlphaFoldDB" id="A0A0B7FLP6"/>
<evidence type="ECO:0000256" key="7">
    <source>
        <dbReference type="ARBA" id="ARBA00022801"/>
    </source>
</evidence>
<dbReference type="GO" id="GO:0071555">
    <property type="term" value="P:cell wall organization"/>
    <property type="evidence" value="ECO:0007669"/>
    <property type="project" value="UniProtKB-KW"/>
</dbReference>
<evidence type="ECO:0000313" key="14">
    <source>
        <dbReference type="EMBL" id="CEL57067.1"/>
    </source>
</evidence>
<name>A0A0B7FLP6_THACB</name>
<keyword evidence="5" id="KW-0479">Metal-binding</keyword>
<keyword evidence="3" id="KW-1003">Cell membrane</keyword>
<accession>A0A0B7FLP6</accession>
<evidence type="ECO:0000256" key="8">
    <source>
        <dbReference type="ARBA" id="ARBA00023136"/>
    </source>
</evidence>
<dbReference type="Pfam" id="PF01522">
    <property type="entry name" value="Polysacc_deac_1"/>
    <property type="match status" value="1"/>
</dbReference>
<comment type="subcellular location">
    <subcellularLocation>
        <location evidence="2">Cell membrane</location>
        <topology evidence="2">Lipid-anchor</topology>
        <topology evidence="2">GPI-anchor</topology>
    </subcellularLocation>
</comment>
<proteinExistence type="predicted"/>
<dbReference type="OrthoDB" id="2125469at2759"/>
<keyword evidence="4" id="KW-0336">GPI-anchor</keyword>
<keyword evidence="10" id="KW-0449">Lipoprotein</keyword>
<feature type="chain" id="PRO_5002114313" description="NodB homology domain-containing protein" evidence="12">
    <location>
        <begin position="23"/>
        <end position="254"/>
    </location>
</feature>
<dbReference type="SUPFAM" id="SSF88713">
    <property type="entry name" value="Glycoside hydrolase/deacetylase"/>
    <property type="match status" value="1"/>
</dbReference>
<dbReference type="GO" id="GO:0046872">
    <property type="term" value="F:metal ion binding"/>
    <property type="evidence" value="ECO:0007669"/>
    <property type="project" value="UniProtKB-KW"/>
</dbReference>
<evidence type="ECO:0000256" key="11">
    <source>
        <dbReference type="ARBA" id="ARBA00023316"/>
    </source>
</evidence>
<keyword evidence="6 12" id="KW-0732">Signal</keyword>
<comment type="cofactor">
    <cofactor evidence="1">
        <name>Co(2+)</name>
        <dbReference type="ChEBI" id="CHEBI:48828"/>
    </cofactor>
</comment>
<protein>
    <recommendedName>
        <fullName evidence="13">NodB homology domain-containing protein</fullName>
    </recommendedName>
</protein>
<dbReference type="PROSITE" id="PS51677">
    <property type="entry name" value="NODB"/>
    <property type="match status" value="1"/>
</dbReference>
<dbReference type="PANTHER" id="PTHR46471">
    <property type="entry name" value="CHITIN DEACETYLASE"/>
    <property type="match status" value="1"/>
</dbReference>
<dbReference type="EMBL" id="LN679126">
    <property type="protein sequence ID" value="CEL57067.1"/>
    <property type="molecule type" value="Genomic_DNA"/>
</dbReference>
<evidence type="ECO:0000256" key="5">
    <source>
        <dbReference type="ARBA" id="ARBA00022723"/>
    </source>
</evidence>
<dbReference type="InterPro" id="IPR011330">
    <property type="entry name" value="Glyco_hydro/deAcase_b/a-brl"/>
</dbReference>
<sequence>MQFFAKLALVGSLASSLLGVLAAPVDGAVFPRQLAQVITSCTVPNTVALTFDDGPYLYTYEISEMILAAGGKATFFLNGNNYECIYSKDNVDRIRYLHGKGHHIASHTWAHKNLSRLSWDEVHHEMWLVEEAMQRIIGVTPAFMRPPFGSYNDNVLRASAVRGQKVAIWDFDSGDSAGLTAEESKREYDRIVARRPSNILALNHETYERTAHDVLPYAIQELQKAGYKMVTLSECLGEPAYQSIGSPASGSWSC</sequence>
<dbReference type="GO" id="GO:0005975">
    <property type="term" value="P:carbohydrate metabolic process"/>
    <property type="evidence" value="ECO:0007669"/>
    <property type="project" value="InterPro"/>
</dbReference>
<gene>
    <name evidence="14" type="ORF">RSOLAG1IB_08320</name>
</gene>
<evidence type="ECO:0000256" key="2">
    <source>
        <dbReference type="ARBA" id="ARBA00004609"/>
    </source>
</evidence>
<dbReference type="Gene3D" id="3.20.20.370">
    <property type="entry name" value="Glycoside hydrolase/deacetylase"/>
    <property type="match status" value="1"/>
</dbReference>
<feature type="signal peptide" evidence="12">
    <location>
        <begin position="1"/>
        <end position="22"/>
    </location>
</feature>
<reference evidence="14 15" key="1">
    <citation type="submission" date="2014-11" db="EMBL/GenBank/DDBJ databases">
        <authorList>
            <person name="Wibberg Daniel"/>
        </authorList>
    </citation>
    <scope>NUCLEOTIDE SEQUENCE [LARGE SCALE GENOMIC DNA]</scope>
    <source>
        <strain evidence="14">Rhizoctonia solani AG1-IB 7/3/14</strain>
    </source>
</reference>
<organism evidence="14 15">
    <name type="scientific">Thanatephorus cucumeris (strain AG1-IB / isolate 7/3/14)</name>
    <name type="common">Lettuce bottom rot fungus</name>
    <name type="synonym">Rhizoctonia solani</name>
    <dbReference type="NCBI Taxonomy" id="1108050"/>
    <lineage>
        <taxon>Eukaryota</taxon>
        <taxon>Fungi</taxon>
        <taxon>Dikarya</taxon>
        <taxon>Basidiomycota</taxon>
        <taxon>Agaricomycotina</taxon>
        <taxon>Agaricomycetes</taxon>
        <taxon>Cantharellales</taxon>
        <taxon>Ceratobasidiaceae</taxon>
        <taxon>Rhizoctonia</taxon>
        <taxon>Rhizoctonia solani AG-1</taxon>
    </lineage>
</organism>
<dbReference type="GO" id="GO:0016810">
    <property type="term" value="F:hydrolase activity, acting on carbon-nitrogen (but not peptide) bonds"/>
    <property type="evidence" value="ECO:0007669"/>
    <property type="project" value="InterPro"/>
</dbReference>
<keyword evidence="15" id="KW-1185">Reference proteome</keyword>
<evidence type="ECO:0000256" key="3">
    <source>
        <dbReference type="ARBA" id="ARBA00022475"/>
    </source>
</evidence>
<keyword evidence="9" id="KW-0119">Carbohydrate metabolism</keyword>
<keyword evidence="4" id="KW-0325">Glycoprotein</keyword>
<keyword evidence="7" id="KW-0378">Hydrolase</keyword>
<evidence type="ECO:0000256" key="6">
    <source>
        <dbReference type="ARBA" id="ARBA00022729"/>
    </source>
</evidence>
<keyword evidence="8" id="KW-0472">Membrane</keyword>